<evidence type="ECO:0000256" key="1">
    <source>
        <dbReference type="SAM" id="MobiDB-lite"/>
    </source>
</evidence>
<dbReference type="Bgee" id="ENSRNOG00000022822">
    <property type="expression patterns" value="Expressed in spleen and 11 other cell types or tissues"/>
</dbReference>
<reference evidence="2" key="3">
    <citation type="submission" date="2025-09" db="UniProtKB">
        <authorList>
            <consortium name="Ensembl"/>
        </authorList>
    </citation>
    <scope>IDENTIFICATION</scope>
    <source>
        <strain evidence="2">Brown Norway</strain>
    </source>
</reference>
<feature type="compositionally biased region" description="Polar residues" evidence="1">
    <location>
        <begin position="430"/>
        <end position="449"/>
    </location>
</feature>
<dbReference type="CDD" id="cd04301">
    <property type="entry name" value="NAT_SF"/>
    <property type="match status" value="1"/>
</dbReference>
<accession>F1LYW9</accession>
<dbReference type="Ensembl" id="ENSRNOT00000040147.7">
    <property type="protein sequence ID" value="ENSRNOP00000046443.7"/>
    <property type="gene ID" value="ENSRNOG00000022822.8"/>
</dbReference>
<reference evidence="2" key="1">
    <citation type="submission" date="2024-01" db="EMBL/GenBank/DDBJ databases">
        <title>GRCr8: a new rat reference genome assembly contstructed from accurate long reads and long range scaffolding.</title>
        <authorList>
            <person name="Doris P.A."/>
            <person name="Kalbfleisch T."/>
            <person name="Li K."/>
            <person name="Howe K."/>
            <person name="Wood J."/>
        </authorList>
    </citation>
    <scope>NUCLEOTIDE SEQUENCE [LARGE SCALE GENOMIC DNA]</scope>
    <source>
        <strain evidence="2">Brown Norway</strain>
    </source>
</reference>
<dbReference type="eggNOG" id="ENOG502S058">
    <property type="taxonomic scope" value="Eukaryota"/>
</dbReference>
<dbReference type="PaxDb" id="10116-ENSRNOP00000046443"/>
<reference evidence="2" key="2">
    <citation type="submission" date="2025-08" db="UniProtKB">
        <authorList>
            <consortium name="Ensembl"/>
        </authorList>
    </citation>
    <scope>IDENTIFICATION</scope>
    <source>
        <strain evidence="2">Brown Norway</strain>
    </source>
</reference>
<dbReference type="FunCoup" id="F1LYW9">
    <property type="interactions" value="13"/>
</dbReference>
<dbReference type="HOGENOM" id="CLU_026572_0_0_1"/>
<sequence>GLGACWPGWGTSSEVLDSQWLSGKREPQRWGEVLTATHSYCPARTTQEGPGLRGEVTGAHALDQTLLALGTQPTCLFPPFSGETGFEDTFLSVFSEASGILVIGGWLAVSHRQTLHTDHLFYEAYPVDILEDDPEGYQVAAQTYYELLREGAQTSTEVISLSTGEQVRLETSSLCFCTLYRDEPQHKILVLVNPQDTKTVVAVYLKESWWSVEHVLRTSDPTRQGLMKVQSFGERIVLFVLNTIVFGRLERRLDSDDMFFLPHPAKEQAKVLWRDGAAVGFYSIKMKGSLCGDGTGACYLLPVFDTVFVRRKNRCQGLGTAMLRDFCDTFHGDEALGISCPISPAMYKVLRQFLLTCPGERGRLWEVDPPGAWGQRVNIWLKVYLRERTRQDGSTVHPKCSEEDTDTPRQTSQDDGPTHFNQGESHRNGSLENQRGHRMTNNVSKLGYP</sequence>
<name>F1LYW9_RAT</name>
<dbReference type="GeneTree" id="ENSGT00510000048902"/>
<evidence type="ECO:0000313" key="2">
    <source>
        <dbReference type="Ensembl" id="ENSRNOP00000046443.7"/>
    </source>
</evidence>
<dbReference type="PANTHER" id="PTHR22442">
    <property type="match status" value="1"/>
</dbReference>
<dbReference type="RGD" id="1585883">
    <property type="gene designation" value="Fam169b"/>
</dbReference>
<organism evidence="2 3">
    <name type="scientific">Rattus norvegicus</name>
    <name type="common">Rat</name>
    <dbReference type="NCBI Taxonomy" id="10116"/>
    <lineage>
        <taxon>Eukaryota</taxon>
        <taxon>Metazoa</taxon>
        <taxon>Chordata</taxon>
        <taxon>Craniata</taxon>
        <taxon>Vertebrata</taxon>
        <taxon>Euteleostomi</taxon>
        <taxon>Mammalia</taxon>
        <taxon>Eutheria</taxon>
        <taxon>Euarchontoglires</taxon>
        <taxon>Glires</taxon>
        <taxon>Rodentia</taxon>
        <taxon>Myomorpha</taxon>
        <taxon>Muroidea</taxon>
        <taxon>Muridae</taxon>
        <taxon>Murinae</taxon>
        <taxon>Rattus</taxon>
    </lineage>
</organism>
<dbReference type="InParanoid" id="F1LYW9"/>
<gene>
    <name evidence="2 4" type="primary">Fam169b</name>
</gene>
<dbReference type="CTD" id="434197"/>
<dbReference type="STRING" id="10116.ENSRNOP00000046443"/>
<feature type="compositionally biased region" description="Polar residues" evidence="1">
    <location>
        <begin position="408"/>
        <end position="423"/>
    </location>
</feature>
<dbReference type="PANTHER" id="PTHR22442:SF4">
    <property type="entry name" value="PROTEIN FAM169BP"/>
    <property type="match status" value="1"/>
</dbReference>
<dbReference type="KEGG" id="rno:680906"/>
<dbReference type="OMA" id="SWWPTED"/>
<dbReference type="AGR" id="RGD:1585883"/>
<evidence type="ECO:0000313" key="4">
    <source>
        <dbReference type="RGD" id="1585883"/>
    </source>
</evidence>
<proteinExistence type="predicted"/>
<dbReference type="InterPro" id="IPR029625">
    <property type="entry name" value="FAM169"/>
</dbReference>
<dbReference type="AlphaFoldDB" id="F1LYW9"/>
<protein>
    <submittedName>
        <fullName evidence="2">Family with sequence similarity 169, member B</fullName>
    </submittedName>
</protein>
<evidence type="ECO:0000313" key="3">
    <source>
        <dbReference type="Proteomes" id="UP000002494"/>
    </source>
</evidence>
<dbReference type="Proteomes" id="UP000002494">
    <property type="component" value="Chromosome 1"/>
</dbReference>
<keyword evidence="3" id="KW-1185">Reference proteome</keyword>
<feature type="region of interest" description="Disordered" evidence="1">
    <location>
        <begin position="392"/>
        <end position="449"/>
    </location>
</feature>